<dbReference type="EMBL" id="RYYR01000022">
    <property type="protein sequence ID" value="RUL49904.1"/>
    <property type="molecule type" value="Genomic_DNA"/>
</dbReference>
<dbReference type="PANTHER" id="PTHR10277:SF9">
    <property type="entry name" value="2-ISOPROPYLMALATE SYNTHASE 1, CHLOROPLASTIC-RELATED"/>
    <property type="match status" value="1"/>
</dbReference>
<feature type="site" description="Transition state stabilizer" evidence="7">
    <location>
        <position position="12"/>
    </location>
</feature>
<dbReference type="AlphaFoldDB" id="A0A3S0P4M9"/>
<evidence type="ECO:0000256" key="5">
    <source>
        <dbReference type="ARBA" id="ARBA00023239"/>
    </source>
</evidence>
<comment type="caution">
    <text evidence="10">The sequence shown here is derived from an EMBL/GenBank/DDBJ whole genome shotgun (WGS) entry which is preliminary data.</text>
</comment>
<comment type="similarity">
    <text evidence="1 7">Belongs to the 4-hydroxy-2-oxovalerate aldolase family.</text>
</comment>
<feature type="domain" description="Pyruvate carboxyltransferase" evidence="9">
    <location>
        <begin position="4"/>
        <end position="254"/>
    </location>
</feature>
<dbReference type="HAMAP" id="MF_01656">
    <property type="entry name" value="HOA"/>
    <property type="match status" value="1"/>
</dbReference>
<feature type="binding site" evidence="7">
    <location>
        <position position="166"/>
    </location>
    <ligand>
        <name>substrate</name>
    </ligand>
</feature>
<evidence type="ECO:0000256" key="7">
    <source>
        <dbReference type="HAMAP-Rule" id="MF_01656"/>
    </source>
</evidence>
<dbReference type="PANTHER" id="PTHR10277">
    <property type="entry name" value="HOMOCITRATE SYNTHASE-RELATED"/>
    <property type="match status" value="1"/>
</dbReference>
<dbReference type="Proteomes" id="UP000287910">
    <property type="component" value="Unassembled WGS sequence"/>
</dbReference>
<evidence type="ECO:0000256" key="2">
    <source>
        <dbReference type="ARBA" id="ARBA00022723"/>
    </source>
</evidence>
<evidence type="ECO:0000256" key="3">
    <source>
        <dbReference type="ARBA" id="ARBA00022797"/>
    </source>
</evidence>
<evidence type="ECO:0000259" key="9">
    <source>
        <dbReference type="PROSITE" id="PS50991"/>
    </source>
</evidence>
<dbReference type="InterPro" id="IPR013785">
    <property type="entry name" value="Aldolase_TIM"/>
</dbReference>
<dbReference type="GO" id="GO:0003852">
    <property type="term" value="F:2-isopropylmalate synthase activity"/>
    <property type="evidence" value="ECO:0007669"/>
    <property type="project" value="TreeGrafter"/>
</dbReference>
<dbReference type="NCBIfam" id="NF006049">
    <property type="entry name" value="PRK08195.1"/>
    <property type="match status" value="1"/>
</dbReference>
<dbReference type="InterPro" id="IPR012425">
    <property type="entry name" value="DmpG_comm"/>
</dbReference>
<dbReference type="Gene3D" id="3.20.20.70">
    <property type="entry name" value="Aldolase class I"/>
    <property type="match status" value="1"/>
</dbReference>
<reference evidence="10 11" key="1">
    <citation type="submission" date="2018-12" db="EMBL/GenBank/DDBJ databases">
        <title>Lysinibacillus antri sp. nov., isolated from a cave soil.</title>
        <authorList>
            <person name="Narsing Rao M.P."/>
            <person name="Zhang H."/>
            <person name="Dong Z.-Y."/>
            <person name="Niu X.-K."/>
            <person name="Zhang K."/>
            <person name="Fang B.-Z."/>
            <person name="Kang Y.-Q."/>
            <person name="Xiao M."/>
            <person name="Li W.-J."/>
        </authorList>
    </citation>
    <scope>NUCLEOTIDE SEQUENCE [LARGE SCALE GENOMIC DNA]</scope>
    <source>
        <strain evidence="10 11">SYSU K30002</strain>
    </source>
</reference>
<dbReference type="InterPro" id="IPR000891">
    <property type="entry name" value="PYR_CT"/>
</dbReference>
<keyword evidence="3 7" id="KW-0058">Aromatic hydrocarbons catabolism</keyword>
<dbReference type="NCBIfam" id="TIGR03217">
    <property type="entry name" value="4OH_2_O_val_ald"/>
    <property type="match status" value="1"/>
</dbReference>
<protein>
    <recommendedName>
        <fullName evidence="7 8">4-hydroxy-2-oxovalerate aldolase</fullName>
        <shortName evidence="7">HOA</shortName>
        <ecNumber evidence="7 8">4.1.3.39</ecNumber>
    </recommendedName>
    <alternativeName>
        <fullName evidence="7">4-hydroxy-2-keto-pentanoic acid aldolase</fullName>
    </alternativeName>
    <alternativeName>
        <fullName evidence="7">4-hydroxy-2-oxopentanoate aldolase</fullName>
    </alternativeName>
</protein>
<organism evidence="10 11">
    <name type="scientific">Lysinibacillus antri</name>
    <dbReference type="NCBI Taxonomy" id="2498145"/>
    <lineage>
        <taxon>Bacteria</taxon>
        <taxon>Bacillati</taxon>
        <taxon>Bacillota</taxon>
        <taxon>Bacilli</taxon>
        <taxon>Bacillales</taxon>
        <taxon>Bacillaceae</taxon>
        <taxon>Lysinibacillus</taxon>
    </lineage>
</organism>
<dbReference type="Pfam" id="PF07836">
    <property type="entry name" value="DmpG_comm"/>
    <property type="match status" value="1"/>
</dbReference>
<evidence type="ECO:0000256" key="6">
    <source>
        <dbReference type="ARBA" id="ARBA00023518"/>
    </source>
</evidence>
<comment type="catalytic activity">
    <reaction evidence="7">
        <text>(S)-4-hydroxy-2-oxopentanoate = acetaldehyde + pyruvate</text>
        <dbReference type="Rhea" id="RHEA:22624"/>
        <dbReference type="ChEBI" id="CHEBI:15343"/>
        <dbReference type="ChEBI" id="CHEBI:15361"/>
        <dbReference type="ChEBI" id="CHEBI:73143"/>
        <dbReference type="EC" id="4.1.3.39"/>
    </reaction>
</comment>
<feature type="binding site" evidence="7">
    <location>
        <position position="195"/>
    </location>
    <ligand>
        <name>Mn(2+)</name>
        <dbReference type="ChEBI" id="CHEBI:29035"/>
    </ligand>
</feature>
<feature type="binding site" evidence="7">
    <location>
        <position position="13"/>
    </location>
    <ligand>
        <name>Mn(2+)</name>
        <dbReference type="ChEBI" id="CHEBI:29035"/>
    </ligand>
</feature>
<evidence type="ECO:0000256" key="8">
    <source>
        <dbReference type="NCBIfam" id="TIGR03217"/>
    </source>
</evidence>
<feature type="binding site" evidence="7">
    <location>
        <position position="284"/>
    </location>
    <ligand>
        <name>substrate</name>
    </ligand>
</feature>
<name>A0A3S0P4M9_9BACI</name>
<evidence type="ECO:0000313" key="10">
    <source>
        <dbReference type="EMBL" id="RUL49904.1"/>
    </source>
</evidence>
<keyword evidence="2 7" id="KW-0479">Metal-binding</keyword>
<dbReference type="GO" id="GO:0009098">
    <property type="term" value="P:L-leucine biosynthetic process"/>
    <property type="evidence" value="ECO:0007669"/>
    <property type="project" value="TreeGrafter"/>
</dbReference>
<dbReference type="GO" id="GO:0030145">
    <property type="term" value="F:manganese ion binding"/>
    <property type="evidence" value="ECO:0007669"/>
    <property type="project" value="UniProtKB-UniRule"/>
</dbReference>
<dbReference type="PROSITE" id="PS50991">
    <property type="entry name" value="PYR_CT"/>
    <property type="match status" value="1"/>
</dbReference>
<gene>
    <name evidence="10" type="primary">dmpG</name>
    <name evidence="10" type="ORF">EK386_14615</name>
</gene>
<dbReference type="Gene3D" id="1.10.8.60">
    <property type="match status" value="1"/>
</dbReference>
<dbReference type="Pfam" id="PF00682">
    <property type="entry name" value="HMGL-like"/>
    <property type="match status" value="1"/>
</dbReference>
<feature type="binding site" evidence="7">
    <location>
        <position position="193"/>
    </location>
    <ligand>
        <name>Mn(2+)</name>
        <dbReference type="ChEBI" id="CHEBI:29035"/>
    </ligand>
</feature>
<feature type="active site" description="Proton acceptor" evidence="7">
    <location>
        <position position="16"/>
    </location>
</feature>
<dbReference type="RefSeq" id="WP_126659922.1">
    <property type="nucleotide sequence ID" value="NZ_RYYR01000022.1"/>
</dbReference>
<sequence length="337" mass="35807">MNIPRLTDTTLRDGDHAISHSYTPQQVQAIVKDLDEAGVPVIEVSHGSGLNGSTIQQGFSKHSELELIKVAVQTAKNAKIASLFVPGIGTSEELKQAAEIGISIIRIAVHCTEADVTEQYFRLAKELGLETVGFLMMSHTQPASVLVEQAKLMESYGADCVYVVDSAGALVQSGVRERVSALKEALSIEVGFHAHNNLGLAIGNTLTALECGADQIDGTLRGLGAGAGNAQTEVLVAVLNKMKIETGINLAILMDAAEEKVAPLMQSPIVIDRDNLSSGYAGVYNSFLLHVKHAAEKFGVGVAEIMEELGKRQTIAGQEDWIIDVAVELASKKGIKV</sequence>
<dbReference type="InterPro" id="IPR035685">
    <property type="entry name" value="DRE_TIM_HOA"/>
</dbReference>
<proteinExistence type="inferred from homology"/>
<dbReference type="CDD" id="cd07943">
    <property type="entry name" value="DRE_TIM_HOA"/>
    <property type="match status" value="1"/>
</dbReference>
<dbReference type="SUPFAM" id="SSF89000">
    <property type="entry name" value="post-HMGL domain-like"/>
    <property type="match status" value="1"/>
</dbReference>
<feature type="binding site" evidence="7">
    <location>
        <position position="193"/>
    </location>
    <ligand>
        <name>substrate</name>
    </ligand>
</feature>
<evidence type="ECO:0000313" key="11">
    <source>
        <dbReference type="Proteomes" id="UP000287910"/>
    </source>
</evidence>
<keyword evidence="4 7" id="KW-0464">Manganese</keyword>
<keyword evidence="11" id="KW-1185">Reference proteome</keyword>
<feature type="binding site" evidence="7">
    <location>
        <begin position="12"/>
        <end position="13"/>
    </location>
    <ligand>
        <name>substrate</name>
    </ligand>
</feature>
<dbReference type="EC" id="4.1.3.39" evidence="7 8"/>
<dbReference type="SUPFAM" id="SSF51569">
    <property type="entry name" value="Aldolase"/>
    <property type="match status" value="1"/>
</dbReference>
<dbReference type="InterPro" id="IPR050073">
    <property type="entry name" value="2-IPM_HCS-like"/>
</dbReference>
<evidence type="ECO:0000256" key="1">
    <source>
        <dbReference type="ARBA" id="ARBA00008944"/>
    </source>
</evidence>
<keyword evidence="5 7" id="KW-0456">Lyase</keyword>
<evidence type="ECO:0000256" key="4">
    <source>
        <dbReference type="ARBA" id="ARBA00023211"/>
    </source>
</evidence>
<accession>A0A3S0P4M9</accession>
<comment type="catalytic activity">
    <reaction evidence="6">
        <text>(S)-4-hydroxy-2-oxohexanoate = propanal + pyruvate</text>
        <dbReference type="Rhea" id="RHEA:36003"/>
        <dbReference type="ChEBI" id="CHEBI:15361"/>
        <dbReference type="ChEBI" id="CHEBI:17153"/>
        <dbReference type="ChEBI" id="CHEBI:73142"/>
        <dbReference type="EC" id="4.1.3.43"/>
    </reaction>
    <physiologicalReaction direction="left-to-right" evidence="6">
        <dbReference type="Rhea" id="RHEA:36004"/>
    </physiologicalReaction>
</comment>
<dbReference type="InterPro" id="IPR017629">
    <property type="entry name" value="4OH_2_O-val_aldolase"/>
</dbReference>
<dbReference type="GO" id="GO:0008701">
    <property type="term" value="F:4-hydroxy-2-oxovalerate aldolase activity"/>
    <property type="evidence" value="ECO:0007669"/>
    <property type="project" value="UniProtKB-UniRule"/>
</dbReference>